<organism evidence="2 3">
    <name type="scientific">Pseudoalteromonas ruthenica</name>
    <dbReference type="NCBI Taxonomy" id="151081"/>
    <lineage>
        <taxon>Bacteria</taxon>
        <taxon>Pseudomonadati</taxon>
        <taxon>Pseudomonadota</taxon>
        <taxon>Gammaproteobacteria</taxon>
        <taxon>Alteromonadales</taxon>
        <taxon>Pseudoalteromonadaceae</taxon>
        <taxon>Pseudoalteromonas</taxon>
    </lineage>
</organism>
<protein>
    <submittedName>
        <fullName evidence="2">NHL repeat containing protein</fullName>
    </submittedName>
</protein>
<dbReference type="PROSITE" id="PS51257">
    <property type="entry name" value="PROKAR_LIPOPROTEIN"/>
    <property type="match status" value="1"/>
</dbReference>
<comment type="caution">
    <text evidence="2">The sequence shown here is derived from an EMBL/GenBank/DDBJ whole genome shotgun (WGS) entry which is preliminary data.</text>
</comment>
<feature type="compositionally biased region" description="Low complexity" evidence="1">
    <location>
        <begin position="24"/>
        <end position="36"/>
    </location>
</feature>
<sequence>MKLSIIALACAGLIAGCSGDDGSDGAPGADGAPGSDGNDGEDGRPALSAGTFLRANNGSDNAGTVDVTNEYGELLYTLETTNNQGLVYGHQDQLIQAGDADTGSIKTLCATSLRAQNNGFSSTWDRVISGPNSTLVNPKGMTLASAHGILLVADFGAMQISAFGAMASGDNAPIAVTATDAAPWDLAYDDINDRLYAALTNGTVAVYDNYIASGMTATPARTIVPSDSNGDAIGVNLHGIAFDGSQNRLVLSDVGSAQSPDDGALFVIEGAAMADGNTPVSRMIAGPSTRLGNPVDILLEGATLRVAEKSNDAILVYTNIFNGASGDIAPDFVTMTSKPESLARKQHITHLDASDIDRPATVRGVAVSSNPGTAGPTTGMIAQLNAPLSAMSMGFDTQATIESVTFDIEGNGYATFDSSDGSSGGVIIANRIANTRDNGMFTLSQDRMVSGTNTTLTSPKGIDIASKQGLMFVAEFSTSNRGIKVFSRCASGNVAPLMTLLPANDARPWDVDYDAQSDRAFVALTNGTIAVFDEVSAKMYGGMSTLAGEDRLIVPAMSGMALAAPTNIHGIDYDPLSDALIVTDVGSAADATDGKIYVLNSAAMAAGLTNIDIAISGPNSMLGNPVDIMFSGRDLYLAEKSNGLVMRWDNILNRVSGDVSADASYAFVAPESIALVLQK</sequence>
<dbReference type="EMBL" id="JXXZ01000001">
    <property type="protein sequence ID" value="KJZ02320.1"/>
    <property type="molecule type" value="Genomic_DNA"/>
</dbReference>
<dbReference type="SUPFAM" id="SSF63825">
    <property type="entry name" value="YWTD domain"/>
    <property type="match status" value="1"/>
</dbReference>
<accession>A0A0F4Q4L3</accession>
<evidence type="ECO:0000313" key="3">
    <source>
        <dbReference type="Proteomes" id="UP000033664"/>
    </source>
</evidence>
<dbReference type="SUPFAM" id="SSF63829">
    <property type="entry name" value="Calcium-dependent phosphotriesterase"/>
    <property type="match status" value="1"/>
</dbReference>
<dbReference type="eggNOG" id="COG3391">
    <property type="taxonomic scope" value="Bacteria"/>
</dbReference>
<evidence type="ECO:0000256" key="1">
    <source>
        <dbReference type="SAM" id="MobiDB-lite"/>
    </source>
</evidence>
<name>A0A0F4Q4L3_9GAMM</name>
<proteinExistence type="predicted"/>
<dbReference type="AlphaFoldDB" id="A0A0F4Q4L3"/>
<gene>
    <name evidence="2" type="ORF">TW72_00555</name>
</gene>
<keyword evidence="3" id="KW-1185">Reference proteome</keyword>
<evidence type="ECO:0000313" key="2">
    <source>
        <dbReference type="EMBL" id="KJZ02320.1"/>
    </source>
</evidence>
<dbReference type="Proteomes" id="UP000033664">
    <property type="component" value="Unassembled WGS sequence"/>
</dbReference>
<dbReference type="OrthoDB" id="834772at2"/>
<feature type="region of interest" description="Disordered" evidence="1">
    <location>
        <begin position="24"/>
        <end position="48"/>
    </location>
</feature>
<reference evidence="2 3" key="1">
    <citation type="journal article" date="2015" name="BMC Genomics">
        <title>Genome mining reveals unlocked bioactive potential of marine Gram-negative bacteria.</title>
        <authorList>
            <person name="Machado H."/>
            <person name="Sonnenschein E.C."/>
            <person name="Melchiorsen J."/>
            <person name="Gram L."/>
        </authorList>
    </citation>
    <scope>NUCLEOTIDE SEQUENCE [LARGE SCALE GENOMIC DNA]</scope>
    <source>
        <strain evidence="2 3">S3137</strain>
    </source>
</reference>
<dbReference type="PATRIC" id="fig|151081.8.peg.1293"/>